<evidence type="ECO:0000256" key="1">
    <source>
        <dbReference type="SAM" id="Phobius"/>
    </source>
</evidence>
<sequence>MTTPILVALATTILVVVAEFVHARRVALVQPLMPQVPRALFVVAPLVRVLTLTALAWALTTLFLLPPKAHRSKMKSIEPKEREHLLLVLDVSPSMRLQDAGEVGKDSRSRRASSLVSSLLERVSDEKMHFTVIATYSGAKPVVKESRDREVLLNILNDLNMQYAFEVGKTRLFAGLEEAAKIAKDWRPDSATLVLISDGDTVPPSGMPRMPSSVGGALVVGVGDPMKGTLIDGRQSRQDVSTLREIANRLGGEYHDGNLKHVPTATLRSLGSLKVSAEKQQLTLREYALFAIALASFLLASLPLILYLLTDRKKLSP</sequence>
<dbReference type="InterPro" id="IPR002035">
    <property type="entry name" value="VWF_A"/>
</dbReference>
<comment type="caution">
    <text evidence="3">The sequence shown here is derived from an EMBL/GenBank/DDBJ whole genome shotgun (WGS) entry which is preliminary data.</text>
</comment>
<reference evidence="3" key="2">
    <citation type="submission" date="2020-09" db="EMBL/GenBank/DDBJ databases">
        <authorList>
            <person name="Sun Q."/>
            <person name="Kim S."/>
        </authorList>
    </citation>
    <scope>NUCLEOTIDE SEQUENCE</scope>
    <source>
        <strain evidence="3">KCTC 12988</strain>
    </source>
</reference>
<evidence type="ECO:0000313" key="3">
    <source>
        <dbReference type="EMBL" id="GHC51340.1"/>
    </source>
</evidence>
<keyword evidence="1" id="KW-1133">Transmembrane helix</keyword>
<protein>
    <recommendedName>
        <fullName evidence="2">VWFA domain-containing protein</fullName>
    </recommendedName>
</protein>
<dbReference type="SMART" id="SM00327">
    <property type="entry name" value="VWA"/>
    <property type="match status" value="1"/>
</dbReference>
<keyword evidence="1" id="KW-0472">Membrane</keyword>
<dbReference type="CDD" id="cd00198">
    <property type="entry name" value="vWFA"/>
    <property type="match status" value="1"/>
</dbReference>
<dbReference type="SUPFAM" id="SSF53300">
    <property type="entry name" value="vWA-like"/>
    <property type="match status" value="1"/>
</dbReference>
<dbReference type="Pfam" id="PF13519">
    <property type="entry name" value="VWA_2"/>
    <property type="match status" value="1"/>
</dbReference>
<reference evidence="3" key="1">
    <citation type="journal article" date="2014" name="Int. J. Syst. Evol. Microbiol.">
        <title>Complete genome sequence of Corynebacterium casei LMG S-19264T (=DSM 44701T), isolated from a smear-ripened cheese.</title>
        <authorList>
            <consortium name="US DOE Joint Genome Institute (JGI-PGF)"/>
            <person name="Walter F."/>
            <person name="Albersmeier A."/>
            <person name="Kalinowski J."/>
            <person name="Ruckert C."/>
        </authorList>
    </citation>
    <scope>NUCLEOTIDE SEQUENCE</scope>
    <source>
        <strain evidence="3">KCTC 12988</strain>
    </source>
</reference>
<dbReference type="InterPro" id="IPR036465">
    <property type="entry name" value="vWFA_dom_sf"/>
</dbReference>
<name>A0A918WH79_9BACT</name>
<evidence type="ECO:0000313" key="4">
    <source>
        <dbReference type="Proteomes" id="UP000644507"/>
    </source>
</evidence>
<accession>A0A918WH79</accession>
<dbReference type="Proteomes" id="UP000644507">
    <property type="component" value="Unassembled WGS sequence"/>
</dbReference>
<feature type="transmembrane region" description="Helical" evidence="1">
    <location>
        <begin position="39"/>
        <end position="65"/>
    </location>
</feature>
<dbReference type="Gene3D" id="3.40.50.410">
    <property type="entry name" value="von Willebrand factor, type A domain"/>
    <property type="match status" value="1"/>
</dbReference>
<dbReference type="EMBL" id="BMXI01000006">
    <property type="protein sequence ID" value="GHC51340.1"/>
    <property type="molecule type" value="Genomic_DNA"/>
</dbReference>
<feature type="domain" description="VWFA" evidence="2">
    <location>
        <begin position="84"/>
        <end position="302"/>
    </location>
</feature>
<evidence type="ECO:0000259" key="2">
    <source>
        <dbReference type="PROSITE" id="PS50234"/>
    </source>
</evidence>
<dbReference type="PROSITE" id="PS50234">
    <property type="entry name" value="VWFA"/>
    <property type="match status" value="1"/>
</dbReference>
<gene>
    <name evidence="3" type="ORF">GCM10007100_16930</name>
</gene>
<dbReference type="AlphaFoldDB" id="A0A918WH79"/>
<feature type="transmembrane region" description="Helical" evidence="1">
    <location>
        <begin position="287"/>
        <end position="309"/>
    </location>
</feature>
<dbReference type="RefSeq" id="WP_189569496.1">
    <property type="nucleotide sequence ID" value="NZ_BMXI01000006.1"/>
</dbReference>
<keyword evidence="1" id="KW-0812">Transmembrane</keyword>
<proteinExistence type="predicted"/>
<organism evidence="3 4">
    <name type="scientific">Roseibacillus persicicus</name>
    <dbReference type="NCBI Taxonomy" id="454148"/>
    <lineage>
        <taxon>Bacteria</taxon>
        <taxon>Pseudomonadati</taxon>
        <taxon>Verrucomicrobiota</taxon>
        <taxon>Verrucomicrobiia</taxon>
        <taxon>Verrucomicrobiales</taxon>
        <taxon>Verrucomicrobiaceae</taxon>
        <taxon>Roseibacillus</taxon>
    </lineage>
</organism>
<keyword evidence="4" id="KW-1185">Reference proteome</keyword>